<sequence length="421" mass="46845">MCGRYAMALRPSQVRRLFQADNMPVDEAPADEGDGSPRSSYNFAPGYYGTIYRAEDSYGYHSLHSFAGLVEGEADANAQGKGAGHSAVDEDTHKEGKDGKRVRYKLQTMKWGLIPSWSKRAPDYGTLLKTINCRDDSLSHPGGLWGSMKLRKRCVVVAEGFYEWLHPPGKKDKIPHYVKRKDGKLMLFAGLWDCIRWEDNETQEAREEWTYTIITTSSNEQLRFLHDRMPVIFEPGSEEFWRWLDPQRREWSGELQGCLRPFEGELEVYPVAREVGKVGKDDPSFVIPIQEKESKGSIKNFFAKAGKGGGKGHEKGGMAGDQGEEAEGERKPPPSSPVKAVKREADTTPLKGEPPFKKTETAPSPSPSPIKEYTSPIKPTTTTTKGKISAMKNVSKSPVKSKVKAGGGAEQSLKITHFFGK</sequence>
<dbReference type="Proteomes" id="UP000008066">
    <property type="component" value="Unassembled WGS sequence"/>
</dbReference>
<gene>
    <name evidence="9" type="ORF">CTHT_0045310</name>
</gene>
<evidence type="ECO:0000256" key="3">
    <source>
        <dbReference type="ARBA" id="ARBA00022763"/>
    </source>
</evidence>
<evidence type="ECO:0000256" key="4">
    <source>
        <dbReference type="ARBA" id="ARBA00022801"/>
    </source>
</evidence>
<keyword evidence="7" id="KW-0456">Lyase</keyword>
<dbReference type="OrthoDB" id="2111841at2759"/>
<feature type="region of interest" description="Disordered" evidence="8">
    <location>
        <begin position="77"/>
        <end position="99"/>
    </location>
</feature>
<reference evidence="9 10" key="1">
    <citation type="journal article" date="2011" name="Cell">
        <title>Insight into structure and assembly of the nuclear pore complex by utilizing the genome of a eukaryotic thermophile.</title>
        <authorList>
            <person name="Amlacher S."/>
            <person name="Sarges P."/>
            <person name="Flemming D."/>
            <person name="van Noort V."/>
            <person name="Kunze R."/>
            <person name="Devos D.P."/>
            <person name="Arumugam M."/>
            <person name="Bork P."/>
            <person name="Hurt E."/>
        </authorList>
    </citation>
    <scope>NUCLEOTIDE SEQUENCE [LARGE SCALE GENOMIC DNA]</scope>
    <source>
        <strain evidence="10">DSM 1495 / CBS 144.50 / IMI 039719</strain>
    </source>
</reference>
<dbReference type="InterPro" id="IPR036590">
    <property type="entry name" value="SRAP-like"/>
</dbReference>
<protein>
    <recommendedName>
        <fullName evidence="11">DUF159-domain-containing protein</fullName>
    </recommendedName>
</protein>
<proteinExistence type="inferred from homology"/>
<evidence type="ECO:0000256" key="2">
    <source>
        <dbReference type="ARBA" id="ARBA00022670"/>
    </source>
</evidence>
<dbReference type="eggNOG" id="KOG2618">
    <property type="taxonomic scope" value="Eukaryota"/>
</dbReference>
<evidence type="ECO:0000313" key="10">
    <source>
        <dbReference type="Proteomes" id="UP000008066"/>
    </source>
</evidence>
<dbReference type="STRING" id="759272.G0S9C2"/>
<feature type="compositionally biased region" description="Basic and acidic residues" evidence="8">
    <location>
        <begin position="87"/>
        <end position="99"/>
    </location>
</feature>
<dbReference type="GO" id="GO:0106300">
    <property type="term" value="P:protein-DNA covalent cross-linking repair"/>
    <property type="evidence" value="ECO:0007669"/>
    <property type="project" value="InterPro"/>
</dbReference>
<keyword evidence="3" id="KW-0227">DNA damage</keyword>
<evidence type="ECO:0000313" key="9">
    <source>
        <dbReference type="EMBL" id="EGS20033.1"/>
    </source>
</evidence>
<dbReference type="PANTHER" id="PTHR13604:SF0">
    <property type="entry name" value="ABASIC SITE PROCESSING PROTEIN HMCES"/>
    <property type="match status" value="1"/>
</dbReference>
<dbReference type="Pfam" id="PF02586">
    <property type="entry name" value="SRAP"/>
    <property type="match status" value="1"/>
</dbReference>
<dbReference type="GeneID" id="18258569"/>
<dbReference type="HOGENOM" id="CLU_035990_0_3_1"/>
<name>G0S9C2_CHATD</name>
<dbReference type="GO" id="GO:0003697">
    <property type="term" value="F:single-stranded DNA binding"/>
    <property type="evidence" value="ECO:0007669"/>
    <property type="project" value="InterPro"/>
</dbReference>
<evidence type="ECO:0000256" key="6">
    <source>
        <dbReference type="ARBA" id="ARBA00023125"/>
    </source>
</evidence>
<keyword evidence="6" id="KW-0238">DNA-binding</keyword>
<feature type="region of interest" description="Disordered" evidence="8">
    <location>
        <begin position="302"/>
        <end position="409"/>
    </location>
</feature>
<dbReference type="Gene3D" id="3.90.1680.10">
    <property type="entry name" value="SOS response associated peptidase-like"/>
    <property type="match status" value="1"/>
</dbReference>
<dbReference type="GO" id="GO:0008233">
    <property type="term" value="F:peptidase activity"/>
    <property type="evidence" value="ECO:0007669"/>
    <property type="project" value="UniProtKB-KW"/>
</dbReference>
<dbReference type="InterPro" id="IPR003738">
    <property type="entry name" value="SRAP"/>
</dbReference>
<dbReference type="EMBL" id="GL988043">
    <property type="protein sequence ID" value="EGS20033.1"/>
    <property type="molecule type" value="Genomic_DNA"/>
</dbReference>
<evidence type="ECO:0000256" key="1">
    <source>
        <dbReference type="ARBA" id="ARBA00008136"/>
    </source>
</evidence>
<keyword evidence="4" id="KW-0378">Hydrolase</keyword>
<dbReference type="RefSeq" id="XP_006694918.1">
    <property type="nucleotide sequence ID" value="XM_006694855.1"/>
</dbReference>
<evidence type="ECO:0000256" key="5">
    <source>
        <dbReference type="ARBA" id="ARBA00023124"/>
    </source>
</evidence>
<evidence type="ECO:0000256" key="7">
    <source>
        <dbReference type="ARBA" id="ARBA00023239"/>
    </source>
</evidence>
<dbReference type="GO" id="GO:0016829">
    <property type="term" value="F:lyase activity"/>
    <property type="evidence" value="ECO:0007669"/>
    <property type="project" value="UniProtKB-KW"/>
</dbReference>
<dbReference type="OMA" id="GMWTTMK"/>
<dbReference type="PANTHER" id="PTHR13604">
    <property type="entry name" value="DC12-RELATED"/>
    <property type="match status" value="1"/>
</dbReference>
<dbReference type="AlphaFoldDB" id="G0S9C2"/>
<evidence type="ECO:0008006" key="11">
    <source>
        <dbReference type="Google" id="ProtNLM"/>
    </source>
</evidence>
<keyword evidence="2" id="KW-0645">Protease</keyword>
<organism evidence="10">
    <name type="scientific">Chaetomium thermophilum (strain DSM 1495 / CBS 144.50 / IMI 039719)</name>
    <name type="common">Thermochaetoides thermophila</name>
    <dbReference type="NCBI Taxonomy" id="759272"/>
    <lineage>
        <taxon>Eukaryota</taxon>
        <taxon>Fungi</taxon>
        <taxon>Dikarya</taxon>
        <taxon>Ascomycota</taxon>
        <taxon>Pezizomycotina</taxon>
        <taxon>Sordariomycetes</taxon>
        <taxon>Sordariomycetidae</taxon>
        <taxon>Sordariales</taxon>
        <taxon>Chaetomiaceae</taxon>
        <taxon>Thermochaetoides</taxon>
    </lineage>
</organism>
<dbReference type="GO" id="GO:0006508">
    <property type="term" value="P:proteolysis"/>
    <property type="evidence" value="ECO:0007669"/>
    <property type="project" value="UniProtKB-KW"/>
</dbReference>
<keyword evidence="10" id="KW-1185">Reference proteome</keyword>
<dbReference type="KEGG" id="cthr:CTHT_0045310"/>
<dbReference type="SUPFAM" id="SSF143081">
    <property type="entry name" value="BB1717-like"/>
    <property type="match status" value="1"/>
</dbReference>
<comment type="similarity">
    <text evidence="1">Belongs to the SOS response-associated peptidase family.</text>
</comment>
<feature type="compositionally biased region" description="Low complexity" evidence="8">
    <location>
        <begin position="374"/>
        <end position="400"/>
    </location>
</feature>
<evidence type="ECO:0000256" key="8">
    <source>
        <dbReference type="SAM" id="MobiDB-lite"/>
    </source>
</evidence>
<keyword evidence="5" id="KW-0190">Covalent protein-DNA linkage</keyword>
<accession>G0S9C2</accession>